<proteinExistence type="predicted"/>
<reference evidence="1 2" key="1">
    <citation type="submission" date="2019-03" db="EMBL/GenBank/DDBJ databases">
        <authorList>
            <person name="Kox A.R. M."/>
        </authorList>
    </citation>
    <scope>NUCLEOTIDE SEQUENCE [LARGE SCALE GENOMIC DNA]</scope>
    <source>
        <strain evidence="1">MTUNDRAET4 annotated genome</strain>
    </source>
</reference>
<protein>
    <submittedName>
        <fullName evidence="1">Uncharacterized protein</fullName>
    </submittedName>
</protein>
<evidence type="ECO:0000313" key="2">
    <source>
        <dbReference type="Proteomes" id="UP000294360"/>
    </source>
</evidence>
<accession>A0A4U8YV77</accession>
<dbReference type="Proteomes" id="UP000294360">
    <property type="component" value="Chromosome"/>
</dbReference>
<evidence type="ECO:0000313" key="1">
    <source>
        <dbReference type="EMBL" id="VFU07145.1"/>
    </source>
</evidence>
<dbReference type="EMBL" id="LR536450">
    <property type="protein sequence ID" value="VFU07145.1"/>
    <property type="molecule type" value="Genomic_DNA"/>
</dbReference>
<dbReference type="KEGG" id="mtun:MTUNDRAET4_0252"/>
<gene>
    <name evidence="1" type="ORF">MTUNDRAET4_0252</name>
</gene>
<dbReference type="AlphaFoldDB" id="A0A4U8YV77"/>
<sequence length="49" mass="5853">MNFLDKKAKSESHDSRLGEVRHITPVKFRGGLTWRVQTRLMRLRMQTHC</sequence>
<name>A0A4U8YV77_METTU</name>
<organism evidence="1 2">
    <name type="scientific">Methylocella tundrae</name>
    <dbReference type="NCBI Taxonomy" id="227605"/>
    <lineage>
        <taxon>Bacteria</taxon>
        <taxon>Pseudomonadati</taxon>
        <taxon>Pseudomonadota</taxon>
        <taxon>Alphaproteobacteria</taxon>
        <taxon>Hyphomicrobiales</taxon>
        <taxon>Beijerinckiaceae</taxon>
        <taxon>Methylocella</taxon>
    </lineage>
</organism>